<proteinExistence type="predicted"/>
<protein>
    <submittedName>
        <fullName evidence="1">Uncharacterized protein</fullName>
    </submittedName>
</protein>
<dbReference type="Proteomes" id="UP000824533">
    <property type="component" value="Linkage Group LG04"/>
</dbReference>
<evidence type="ECO:0000313" key="1">
    <source>
        <dbReference type="EMBL" id="KAJ0181706.1"/>
    </source>
</evidence>
<accession>A0ACC1DCW4</accession>
<evidence type="ECO:0000313" key="2">
    <source>
        <dbReference type="Proteomes" id="UP000824533"/>
    </source>
</evidence>
<gene>
    <name evidence="1" type="ORF">K1T71_002428</name>
</gene>
<organism evidence="1 2">
    <name type="scientific">Dendrolimus kikuchii</name>
    <dbReference type="NCBI Taxonomy" id="765133"/>
    <lineage>
        <taxon>Eukaryota</taxon>
        <taxon>Metazoa</taxon>
        <taxon>Ecdysozoa</taxon>
        <taxon>Arthropoda</taxon>
        <taxon>Hexapoda</taxon>
        <taxon>Insecta</taxon>
        <taxon>Pterygota</taxon>
        <taxon>Neoptera</taxon>
        <taxon>Endopterygota</taxon>
        <taxon>Lepidoptera</taxon>
        <taxon>Glossata</taxon>
        <taxon>Ditrysia</taxon>
        <taxon>Bombycoidea</taxon>
        <taxon>Lasiocampidae</taxon>
        <taxon>Dendrolimus</taxon>
    </lineage>
</organism>
<keyword evidence="2" id="KW-1185">Reference proteome</keyword>
<sequence>MMVNIILRSLNRTVKLVPKVSGNIQFKQIHCGICSRYPRHTSKTNNDTSPAIASKYQVITEENASVIENTSEEAPLQDRYSIISDEYDGINLKRGKTGVFEIEDLCELLRRENARNIFVASVPQHIRYVDYICIVSTRSKRHLLAVAEFVKKVYKKKCYKNDPIPNIEGKDSDEWMALDLGNIALHIFSEKARETYDLETLWSVGPEFDEQINKKSDIVDVFENYSAYLKDLKPLS</sequence>
<comment type="caution">
    <text evidence="1">The sequence shown here is derived from an EMBL/GenBank/DDBJ whole genome shotgun (WGS) entry which is preliminary data.</text>
</comment>
<name>A0ACC1DCW4_9NEOP</name>
<dbReference type="EMBL" id="CM034390">
    <property type="protein sequence ID" value="KAJ0181706.1"/>
    <property type="molecule type" value="Genomic_DNA"/>
</dbReference>
<reference evidence="1 2" key="1">
    <citation type="journal article" date="2021" name="Front. Genet.">
        <title>Chromosome-Level Genome Assembly Reveals Significant Gene Expansion in the Toll and IMD Signaling Pathways of Dendrolimus kikuchii.</title>
        <authorList>
            <person name="Zhou J."/>
            <person name="Wu P."/>
            <person name="Xiong Z."/>
            <person name="Liu N."/>
            <person name="Zhao N."/>
            <person name="Ji M."/>
            <person name="Qiu Y."/>
            <person name="Yang B."/>
        </authorList>
    </citation>
    <scope>NUCLEOTIDE SEQUENCE [LARGE SCALE GENOMIC DNA]</scope>
    <source>
        <strain evidence="1">Ann1</strain>
    </source>
</reference>